<dbReference type="Proteomes" id="UP001246152">
    <property type="component" value="Unassembled WGS sequence"/>
</dbReference>
<sequence>MSDFSVTLPSPPVDALQALGDYVRESANPYSALCVVLTLLLNDQSLSQRERISVLEDLGAIQFGVPTSKRAGFKRS</sequence>
<comment type="caution">
    <text evidence="1">The sequence shown here is derived from an EMBL/GenBank/DDBJ whole genome shotgun (WGS) entry which is preliminary data.</text>
</comment>
<accession>A0AAJ2HGA2</accession>
<organism evidence="1 2">
    <name type="scientific">Herbaspirillum huttiense</name>
    <dbReference type="NCBI Taxonomy" id="863372"/>
    <lineage>
        <taxon>Bacteria</taxon>
        <taxon>Pseudomonadati</taxon>
        <taxon>Pseudomonadota</taxon>
        <taxon>Betaproteobacteria</taxon>
        <taxon>Burkholderiales</taxon>
        <taxon>Oxalobacteraceae</taxon>
        <taxon>Herbaspirillum</taxon>
    </lineage>
</organism>
<protein>
    <submittedName>
        <fullName evidence="1">Uncharacterized protein</fullName>
    </submittedName>
</protein>
<reference evidence="1" key="1">
    <citation type="submission" date="2023-04" db="EMBL/GenBank/DDBJ databases">
        <title>Description of first Herbaspirillum huttiense subsp. nephrolepsisexaltata and Herbaspirillum huttiense subsp. lycopersicon.</title>
        <authorList>
            <person name="Poudel M."/>
            <person name="Sharma A."/>
            <person name="Goss E."/>
            <person name="Tapia J.H."/>
            <person name="Harmon C.M."/>
            <person name="Jones J.B."/>
        </authorList>
    </citation>
    <scope>NUCLEOTIDE SEQUENCE</scope>
    <source>
        <strain evidence="1">G21-1742</strain>
    </source>
</reference>
<evidence type="ECO:0000313" key="1">
    <source>
        <dbReference type="EMBL" id="MDR9839877.1"/>
    </source>
</evidence>
<proteinExistence type="predicted"/>
<dbReference type="EMBL" id="JAVLSM010000042">
    <property type="protein sequence ID" value="MDR9839877.1"/>
    <property type="molecule type" value="Genomic_DNA"/>
</dbReference>
<name>A0AAJ2HGA2_9BURK</name>
<dbReference type="AlphaFoldDB" id="A0AAJ2HGA2"/>
<evidence type="ECO:0000313" key="2">
    <source>
        <dbReference type="Proteomes" id="UP001246152"/>
    </source>
</evidence>
<gene>
    <name evidence="1" type="ORF">RI046_29580</name>
</gene>